<dbReference type="RefSeq" id="WP_093967383.1">
    <property type="nucleotide sequence ID" value="NZ_FXYE01000002.1"/>
</dbReference>
<accession>A0A238KM02</accession>
<evidence type="ECO:0000313" key="2">
    <source>
        <dbReference type="EMBL" id="SMX43066.1"/>
    </source>
</evidence>
<feature type="chain" id="PRO_5012308479" description="DUF2155 domain-containing protein" evidence="1">
    <location>
        <begin position="18"/>
        <end position="118"/>
    </location>
</feature>
<proteinExistence type="predicted"/>
<evidence type="ECO:0000256" key="1">
    <source>
        <dbReference type="SAM" id="SignalP"/>
    </source>
</evidence>
<keyword evidence="3" id="KW-1185">Reference proteome</keyword>
<protein>
    <recommendedName>
        <fullName evidence="4">DUF2155 domain-containing protein</fullName>
    </recommendedName>
</protein>
<evidence type="ECO:0000313" key="3">
    <source>
        <dbReference type="Proteomes" id="UP000202922"/>
    </source>
</evidence>
<name>A0A238KM02_9RHOB</name>
<dbReference type="Pfam" id="PF09923">
    <property type="entry name" value="DUF2155"/>
    <property type="match status" value="1"/>
</dbReference>
<dbReference type="AlphaFoldDB" id="A0A238KM02"/>
<dbReference type="EMBL" id="FXYE01000002">
    <property type="protein sequence ID" value="SMX43066.1"/>
    <property type="molecule type" value="Genomic_DNA"/>
</dbReference>
<gene>
    <name evidence="2" type="ORF">COL8621_02200</name>
</gene>
<dbReference type="OrthoDB" id="9810376at2"/>
<dbReference type="InterPro" id="IPR019225">
    <property type="entry name" value="DUF2155"/>
</dbReference>
<feature type="signal peptide" evidence="1">
    <location>
        <begin position="1"/>
        <end position="17"/>
    </location>
</feature>
<dbReference type="Proteomes" id="UP000202922">
    <property type="component" value="Unassembled WGS sequence"/>
</dbReference>
<reference evidence="3" key="1">
    <citation type="submission" date="2017-05" db="EMBL/GenBank/DDBJ databases">
        <authorList>
            <person name="Rodrigo-Torres L."/>
            <person name="Arahal R. D."/>
            <person name="Lucena T."/>
        </authorList>
    </citation>
    <scope>NUCLEOTIDE SEQUENCE [LARGE SCALE GENOMIC DNA]</scope>
    <source>
        <strain evidence="3">CECT 8621</strain>
    </source>
</reference>
<keyword evidence="1" id="KW-0732">Signal</keyword>
<evidence type="ECO:0008006" key="4">
    <source>
        <dbReference type="Google" id="ProtNLM"/>
    </source>
</evidence>
<organism evidence="2 3">
    <name type="scientific">Actibacterium lipolyticum</name>
    <dbReference type="NCBI Taxonomy" id="1524263"/>
    <lineage>
        <taxon>Bacteria</taxon>
        <taxon>Pseudomonadati</taxon>
        <taxon>Pseudomonadota</taxon>
        <taxon>Alphaproteobacteria</taxon>
        <taxon>Rhodobacterales</taxon>
        <taxon>Roseobacteraceae</taxon>
        <taxon>Actibacterium</taxon>
    </lineage>
</organism>
<sequence>MRLALALSCLLALPAAAQEAAETASGGIVRVLDKVSGAVSDIEMTNGQTTEFGRLEISLRECRYPADNPSSDAFAYVTVRELDEDTATFEGWMIASSPALNALDHPRYDVWVMRCINS</sequence>